<organism evidence="2 3">
    <name type="scientific">Portunus trituberculatus</name>
    <name type="common">Swimming crab</name>
    <name type="synonym">Neptunus trituberculatus</name>
    <dbReference type="NCBI Taxonomy" id="210409"/>
    <lineage>
        <taxon>Eukaryota</taxon>
        <taxon>Metazoa</taxon>
        <taxon>Ecdysozoa</taxon>
        <taxon>Arthropoda</taxon>
        <taxon>Crustacea</taxon>
        <taxon>Multicrustacea</taxon>
        <taxon>Malacostraca</taxon>
        <taxon>Eumalacostraca</taxon>
        <taxon>Eucarida</taxon>
        <taxon>Decapoda</taxon>
        <taxon>Pleocyemata</taxon>
        <taxon>Brachyura</taxon>
        <taxon>Eubrachyura</taxon>
        <taxon>Portunoidea</taxon>
        <taxon>Portunidae</taxon>
        <taxon>Portuninae</taxon>
        <taxon>Portunus</taxon>
    </lineage>
</organism>
<dbReference type="Proteomes" id="UP000324222">
    <property type="component" value="Unassembled WGS sequence"/>
</dbReference>
<comment type="caution">
    <text evidence="2">The sequence shown here is derived from an EMBL/GenBank/DDBJ whole genome shotgun (WGS) entry which is preliminary data.</text>
</comment>
<dbReference type="EMBL" id="VSRR010042659">
    <property type="protein sequence ID" value="MPC76126.1"/>
    <property type="molecule type" value="Genomic_DNA"/>
</dbReference>
<accession>A0A5B7I2C5</accession>
<name>A0A5B7I2C5_PORTR</name>
<proteinExistence type="predicted"/>
<dbReference type="AlphaFoldDB" id="A0A5B7I2C5"/>
<feature type="region of interest" description="Disordered" evidence="1">
    <location>
        <begin position="1"/>
        <end position="28"/>
    </location>
</feature>
<evidence type="ECO:0000256" key="1">
    <source>
        <dbReference type="SAM" id="MobiDB-lite"/>
    </source>
</evidence>
<reference evidence="2 3" key="1">
    <citation type="submission" date="2019-05" db="EMBL/GenBank/DDBJ databases">
        <title>Another draft genome of Portunus trituberculatus and its Hox gene families provides insights of decapod evolution.</title>
        <authorList>
            <person name="Jeong J.-H."/>
            <person name="Song I."/>
            <person name="Kim S."/>
            <person name="Choi T."/>
            <person name="Kim D."/>
            <person name="Ryu S."/>
            <person name="Kim W."/>
        </authorList>
    </citation>
    <scope>NUCLEOTIDE SEQUENCE [LARGE SCALE GENOMIC DNA]</scope>
    <source>
        <tissue evidence="2">Muscle</tissue>
    </source>
</reference>
<sequence>MGARSGPPMSLSVTQTGQAVGRAVGGTGSQLTTRHHLFISRRPSQATLLSRSLPRVCLSPFLRDGGVHIREVDETVW</sequence>
<gene>
    <name evidence="2" type="ORF">E2C01_070531</name>
</gene>
<keyword evidence="3" id="KW-1185">Reference proteome</keyword>
<evidence type="ECO:0000313" key="3">
    <source>
        <dbReference type="Proteomes" id="UP000324222"/>
    </source>
</evidence>
<protein>
    <submittedName>
        <fullName evidence="2">Uncharacterized protein</fullName>
    </submittedName>
</protein>
<evidence type="ECO:0000313" key="2">
    <source>
        <dbReference type="EMBL" id="MPC76126.1"/>
    </source>
</evidence>